<feature type="chain" id="PRO_5041266453" evidence="2">
    <location>
        <begin position="28"/>
        <end position="501"/>
    </location>
</feature>
<keyword evidence="4" id="KW-1185">Reference proteome</keyword>
<dbReference type="EMBL" id="CAUJNA010000295">
    <property type="protein sequence ID" value="CAJ1375035.1"/>
    <property type="molecule type" value="Genomic_DNA"/>
</dbReference>
<evidence type="ECO:0000256" key="2">
    <source>
        <dbReference type="SAM" id="SignalP"/>
    </source>
</evidence>
<accession>A0AA36HTH5</accession>
<proteinExistence type="predicted"/>
<evidence type="ECO:0000256" key="1">
    <source>
        <dbReference type="SAM" id="MobiDB-lite"/>
    </source>
</evidence>
<sequence length="501" mass="54164">MGWRARPREVVLILLTFQAFVPRHVAGGKLPSDADAEPEAIGRLVALGAIDGFGSTAVDGSDAECLMSGTESGGGILFNASARFVSLLHGALHLDEASGAQMDSKTIASLVGSLQALIELEGSVAAACLPHDVLLSLRRASDALLQLQLREGRLMLQKADIHDDLVTASKDFELQDYASFGRDLGQVWRQALSEASPAKQQEPKDPVPVGSKSPTSSDEILEVTSALLLSFFGHGTDGHDLFLWERPLSFNKCIQQEVLQLQAVWSSVGDVLRAGSGASPSARLWSFSTPDEQVTHQEVQKLAELGQILQKLPGILGDCGLHGTTRQMFQQSLAVFKKPPKPILGAAASSLLALQQHWQGQAWQEAGSKLGLLMQDMLLDTFPELVHLDSGRLRAQRPQGAPGVTTHVVLLCLCAGLAVPLTGVAAARGWNVPRIIRAMFEIRQVRCDECNEGCGNAVEEITIETNLNRFRRLEMSSLLEDQEESVEELQLHQSFKNADPV</sequence>
<comment type="caution">
    <text evidence="3">The sequence shown here is derived from an EMBL/GenBank/DDBJ whole genome shotgun (WGS) entry which is preliminary data.</text>
</comment>
<dbReference type="Proteomes" id="UP001178507">
    <property type="component" value="Unassembled WGS sequence"/>
</dbReference>
<protein>
    <submittedName>
        <fullName evidence="3">Uncharacterized protein</fullName>
    </submittedName>
</protein>
<feature type="signal peptide" evidence="2">
    <location>
        <begin position="1"/>
        <end position="27"/>
    </location>
</feature>
<name>A0AA36HTH5_9DINO</name>
<feature type="region of interest" description="Disordered" evidence="1">
    <location>
        <begin position="192"/>
        <end position="216"/>
    </location>
</feature>
<gene>
    <name evidence="3" type="ORF">EVOR1521_LOCUS4412</name>
</gene>
<dbReference type="AlphaFoldDB" id="A0AA36HTH5"/>
<evidence type="ECO:0000313" key="4">
    <source>
        <dbReference type="Proteomes" id="UP001178507"/>
    </source>
</evidence>
<evidence type="ECO:0000313" key="3">
    <source>
        <dbReference type="EMBL" id="CAJ1375035.1"/>
    </source>
</evidence>
<keyword evidence="2" id="KW-0732">Signal</keyword>
<organism evidence="3 4">
    <name type="scientific">Effrenium voratum</name>
    <dbReference type="NCBI Taxonomy" id="2562239"/>
    <lineage>
        <taxon>Eukaryota</taxon>
        <taxon>Sar</taxon>
        <taxon>Alveolata</taxon>
        <taxon>Dinophyceae</taxon>
        <taxon>Suessiales</taxon>
        <taxon>Symbiodiniaceae</taxon>
        <taxon>Effrenium</taxon>
    </lineage>
</organism>
<reference evidence="3" key="1">
    <citation type="submission" date="2023-08" db="EMBL/GenBank/DDBJ databases">
        <authorList>
            <person name="Chen Y."/>
            <person name="Shah S."/>
            <person name="Dougan E. K."/>
            <person name="Thang M."/>
            <person name="Chan C."/>
        </authorList>
    </citation>
    <scope>NUCLEOTIDE SEQUENCE</scope>
</reference>